<keyword evidence="8 16" id="KW-0472">Membrane</keyword>
<comment type="catalytic activity">
    <reaction evidence="15">
        <text>[GlcNAc-(1-&gt;4)-Mur2Ac(oyl-L-Ala-gamma-D-Glu-L-Lys-D-Ala-D-Ala)](n)-di-trans,octa-cis-undecaprenyl diphosphate + beta-D-GlcNAc-(1-&gt;4)-Mur2Ac(oyl-L-Ala-gamma-D-Glu-L-Lys-D-Ala-D-Ala)-di-trans,octa-cis-undecaprenyl diphosphate = [GlcNAc-(1-&gt;4)-Mur2Ac(oyl-L-Ala-gamma-D-Glu-L-Lys-D-Ala-D-Ala)](n+1)-di-trans,octa-cis-undecaprenyl diphosphate + di-trans,octa-cis-undecaprenyl diphosphate + H(+)</text>
        <dbReference type="Rhea" id="RHEA:23708"/>
        <dbReference type="Rhea" id="RHEA-COMP:9602"/>
        <dbReference type="Rhea" id="RHEA-COMP:9603"/>
        <dbReference type="ChEBI" id="CHEBI:15378"/>
        <dbReference type="ChEBI" id="CHEBI:58405"/>
        <dbReference type="ChEBI" id="CHEBI:60033"/>
        <dbReference type="ChEBI" id="CHEBI:78435"/>
        <dbReference type="EC" id="2.4.99.28"/>
    </reaction>
</comment>
<evidence type="ECO:0000256" key="3">
    <source>
        <dbReference type="ARBA" id="ARBA00022679"/>
    </source>
</evidence>
<dbReference type="EC" id="2.4.99.28" evidence="14"/>
<evidence type="ECO:0000256" key="13">
    <source>
        <dbReference type="ARBA" id="ARBA00041418"/>
    </source>
</evidence>
<feature type="transmembrane region" description="Helical" evidence="16">
    <location>
        <begin position="72"/>
        <end position="93"/>
    </location>
</feature>
<dbReference type="GO" id="GO:0005886">
    <property type="term" value="C:plasma membrane"/>
    <property type="evidence" value="ECO:0007669"/>
    <property type="project" value="TreeGrafter"/>
</dbReference>
<evidence type="ECO:0000256" key="1">
    <source>
        <dbReference type="ARBA" id="ARBA00004141"/>
    </source>
</evidence>
<feature type="transmembrane region" description="Helical" evidence="16">
    <location>
        <begin position="299"/>
        <end position="324"/>
    </location>
</feature>
<evidence type="ECO:0000256" key="11">
    <source>
        <dbReference type="ARBA" id="ARBA00038053"/>
    </source>
</evidence>
<feature type="transmembrane region" description="Helical" evidence="16">
    <location>
        <begin position="162"/>
        <end position="178"/>
    </location>
</feature>
<proteinExistence type="inferred from homology"/>
<evidence type="ECO:0000256" key="6">
    <source>
        <dbReference type="ARBA" id="ARBA00022984"/>
    </source>
</evidence>
<keyword evidence="2" id="KW-0328">Glycosyltransferase</keyword>
<evidence type="ECO:0000256" key="5">
    <source>
        <dbReference type="ARBA" id="ARBA00022960"/>
    </source>
</evidence>
<keyword evidence="3" id="KW-0808">Transferase</keyword>
<dbReference type="AlphaFoldDB" id="A0A1G2U2K2"/>
<dbReference type="GO" id="GO:0008360">
    <property type="term" value="P:regulation of cell shape"/>
    <property type="evidence" value="ECO:0007669"/>
    <property type="project" value="UniProtKB-KW"/>
</dbReference>
<feature type="transmembrane region" description="Helical" evidence="16">
    <location>
        <begin position="113"/>
        <end position="130"/>
    </location>
</feature>
<feature type="transmembrane region" description="Helical" evidence="16">
    <location>
        <begin position="262"/>
        <end position="287"/>
    </location>
</feature>
<dbReference type="PANTHER" id="PTHR30474:SF2">
    <property type="entry name" value="PEPTIDOGLYCAN GLYCOSYLTRANSFERASE FTSW-RELATED"/>
    <property type="match status" value="1"/>
</dbReference>
<gene>
    <name evidence="17" type="ORF">A2920_03110</name>
</gene>
<dbReference type="EMBL" id="MHWD01000017">
    <property type="protein sequence ID" value="OHB03669.1"/>
    <property type="molecule type" value="Genomic_DNA"/>
</dbReference>
<feature type="transmembrane region" description="Helical" evidence="16">
    <location>
        <begin position="336"/>
        <end position="357"/>
    </location>
</feature>
<dbReference type="PANTHER" id="PTHR30474">
    <property type="entry name" value="CELL CYCLE PROTEIN"/>
    <property type="match status" value="1"/>
</dbReference>
<evidence type="ECO:0000256" key="4">
    <source>
        <dbReference type="ARBA" id="ARBA00022692"/>
    </source>
</evidence>
<evidence type="ECO:0000256" key="9">
    <source>
        <dbReference type="ARBA" id="ARBA00032370"/>
    </source>
</evidence>
<accession>A0A1G2U2K2</accession>
<evidence type="ECO:0000256" key="2">
    <source>
        <dbReference type="ARBA" id="ARBA00022676"/>
    </source>
</evidence>
<evidence type="ECO:0000256" key="10">
    <source>
        <dbReference type="ARBA" id="ARBA00033270"/>
    </source>
</evidence>
<evidence type="ECO:0000256" key="7">
    <source>
        <dbReference type="ARBA" id="ARBA00022989"/>
    </source>
</evidence>
<comment type="similarity">
    <text evidence="11">Belongs to the SEDS family. FtsW subfamily.</text>
</comment>
<protein>
    <recommendedName>
        <fullName evidence="12">Probable peptidoglycan glycosyltransferase FtsW</fullName>
        <ecNumber evidence="14">2.4.99.28</ecNumber>
    </recommendedName>
    <alternativeName>
        <fullName evidence="13">Cell division protein FtsW</fullName>
    </alternativeName>
    <alternativeName>
        <fullName evidence="10">Cell wall polymerase</fullName>
    </alternativeName>
    <alternativeName>
        <fullName evidence="9">Peptidoglycan polymerase</fullName>
    </alternativeName>
</protein>
<keyword evidence="5" id="KW-0133">Cell shape</keyword>
<dbReference type="GO" id="GO:0009252">
    <property type="term" value="P:peptidoglycan biosynthetic process"/>
    <property type="evidence" value="ECO:0007669"/>
    <property type="project" value="UniProtKB-KW"/>
</dbReference>
<dbReference type="GO" id="GO:0008955">
    <property type="term" value="F:peptidoglycan glycosyltransferase activity"/>
    <property type="evidence" value="ECO:0007669"/>
    <property type="project" value="UniProtKB-EC"/>
</dbReference>
<dbReference type="InterPro" id="IPR001182">
    <property type="entry name" value="FtsW/RodA"/>
</dbReference>
<feature type="transmembrane region" description="Helical" evidence="16">
    <location>
        <begin position="137"/>
        <end position="156"/>
    </location>
</feature>
<dbReference type="GO" id="GO:0051301">
    <property type="term" value="P:cell division"/>
    <property type="evidence" value="ECO:0007669"/>
    <property type="project" value="InterPro"/>
</dbReference>
<comment type="subcellular location">
    <subcellularLocation>
        <location evidence="1">Membrane</location>
        <topology evidence="1">Multi-pass membrane protein</topology>
    </subcellularLocation>
</comment>
<evidence type="ECO:0000256" key="16">
    <source>
        <dbReference type="SAM" id="Phobius"/>
    </source>
</evidence>
<reference evidence="17 18" key="1">
    <citation type="journal article" date="2016" name="Nat. Commun.">
        <title>Thousands of microbial genomes shed light on interconnected biogeochemical processes in an aquifer system.</title>
        <authorList>
            <person name="Anantharaman K."/>
            <person name="Brown C.T."/>
            <person name="Hug L.A."/>
            <person name="Sharon I."/>
            <person name="Castelle C.J."/>
            <person name="Probst A.J."/>
            <person name="Thomas B.C."/>
            <person name="Singh A."/>
            <person name="Wilkins M.J."/>
            <person name="Karaoz U."/>
            <person name="Brodie E.L."/>
            <person name="Williams K.H."/>
            <person name="Hubbard S.S."/>
            <person name="Banfield J.F."/>
        </authorList>
    </citation>
    <scope>NUCLEOTIDE SEQUENCE [LARGE SCALE GENOMIC DNA]</scope>
</reference>
<keyword evidence="4 16" id="KW-0812">Transmembrane</keyword>
<keyword evidence="7 16" id="KW-1133">Transmembrane helix</keyword>
<evidence type="ECO:0000256" key="15">
    <source>
        <dbReference type="ARBA" id="ARBA00049902"/>
    </source>
</evidence>
<comment type="caution">
    <text evidence="17">The sequence shown here is derived from an EMBL/GenBank/DDBJ whole genome shotgun (WGS) entry which is preliminary data.</text>
</comment>
<evidence type="ECO:0000313" key="18">
    <source>
        <dbReference type="Proteomes" id="UP000179283"/>
    </source>
</evidence>
<dbReference type="Pfam" id="PF01098">
    <property type="entry name" value="FTSW_RODA_SPOVE"/>
    <property type="match status" value="1"/>
</dbReference>
<feature type="transmembrane region" description="Helical" evidence="16">
    <location>
        <begin position="185"/>
        <end position="206"/>
    </location>
</feature>
<dbReference type="GO" id="GO:0015648">
    <property type="term" value="F:lipid-linked peptidoglycan transporter activity"/>
    <property type="evidence" value="ECO:0007669"/>
    <property type="project" value="TreeGrafter"/>
</dbReference>
<feature type="transmembrane region" description="Helical" evidence="16">
    <location>
        <begin position="39"/>
        <end position="60"/>
    </location>
</feature>
<name>A0A1G2U2K2_9BACT</name>
<evidence type="ECO:0000256" key="12">
    <source>
        <dbReference type="ARBA" id="ARBA00041185"/>
    </source>
</evidence>
<dbReference type="GO" id="GO:0032153">
    <property type="term" value="C:cell division site"/>
    <property type="evidence" value="ECO:0007669"/>
    <property type="project" value="TreeGrafter"/>
</dbReference>
<organism evidence="17 18">
    <name type="scientific">Candidatus Zambryskibacteria bacterium RIFCSPLOWO2_01_FULL_43_17</name>
    <dbReference type="NCBI Taxonomy" id="1802760"/>
    <lineage>
        <taxon>Bacteria</taxon>
        <taxon>Candidatus Zambryskiibacteriota</taxon>
    </lineage>
</organism>
<sequence length="362" mass="39460">MRKVVDKPFLISVIVLIVFGFFIFSSASLGLLAKAGDKYSNVAFSQTFFGLFGGTLALIISSRIPYKFWRKYSFYLFGLTLILTALVFTPLGFEHAGAKRWLSIGGFSLQPSEFLKGAFIIYVATWLSGIREKITTLKYGLIPLLVILGLVGFILLNQPDTDTFAVIMISGFAMFLSAGGKWRHILVVAIVSVLGLLLIAAFRPYVKQRLLTYVNPTNNELTSGYQIQQSLIAIGSGGFSGRGFGQSIQKFNFLPEPIGDSIFAVAAEEFGFIGAMFLIILFLYFTLRGMKIATRTDDSFGRLLIVGIVILIVSQAFVNIGAMLGVLPLTGIPLPFVSHGGTALFITLGLMGIVLNVSKKAR</sequence>
<evidence type="ECO:0000313" key="17">
    <source>
        <dbReference type="EMBL" id="OHB03669.1"/>
    </source>
</evidence>
<dbReference type="Proteomes" id="UP000179283">
    <property type="component" value="Unassembled WGS sequence"/>
</dbReference>
<evidence type="ECO:0000256" key="14">
    <source>
        <dbReference type="ARBA" id="ARBA00044770"/>
    </source>
</evidence>
<feature type="transmembrane region" description="Helical" evidence="16">
    <location>
        <begin position="9"/>
        <end position="33"/>
    </location>
</feature>
<evidence type="ECO:0000256" key="8">
    <source>
        <dbReference type="ARBA" id="ARBA00023136"/>
    </source>
</evidence>
<keyword evidence="6" id="KW-0573">Peptidoglycan synthesis</keyword>